<gene>
    <name evidence="3" type="ORF">GCM10023189_25600</name>
</gene>
<accession>A0ABP8MX64</accession>
<dbReference type="RefSeq" id="WP_345244059.1">
    <property type="nucleotide sequence ID" value="NZ_BAABHD010000028.1"/>
</dbReference>
<feature type="signal peptide" evidence="2">
    <location>
        <begin position="1"/>
        <end position="22"/>
    </location>
</feature>
<feature type="region of interest" description="Disordered" evidence="1">
    <location>
        <begin position="535"/>
        <end position="555"/>
    </location>
</feature>
<proteinExistence type="predicted"/>
<dbReference type="Proteomes" id="UP001501175">
    <property type="component" value="Unassembled WGS sequence"/>
</dbReference>
<sequence length="703" mass="80204">MKHFYCFLLAAAGLAISLPARPQHFSARPPATRPDALINELLQNLTTVQNEDVDYALLYDALYQLYTNPLNLNTATRDELASTYLLSEQQITSLLTYRFAYGSLLSMYELQAVPDFDLPTIRRLMYFTTIDEGNNSLLNRLPNPANHYLLIRYEQILEKQQGFTPAEPAKNGKLPARYLGDSQQWYVRYRYSRPRAYSFGLTVEKDAGEQMRWQPGNYQYGFDYVSFHGQVQNRGRWRNIIIGDYQLQIGQGLVLSAGFALGKGAETVQSIRRSTLGARPYTSLSEFGYLRGATATYALNRKLDLTLLLASNRRDANIKAATATEQALVTSLLTAGLHRTTAEREDRAILTEQNAGGHLLYHPNTRLQLGLTALHTSFEKNLQKRNLPYNQYEFTGRGNLVAGLHGSYVWQNVNLFGEVARSSGSKTFSGGIGAVGGALVSLSRRLDMALLLRHYDRNFHSFYANAFGEGSRTINESGAYVGIKYSVYRKFSVAGFIDRFRFPWLRYLVDSPSRGHDFLLQAVYTPTKKLSFHASYHEEHKQKNRPGSKTTPKEVTGTTRRVLVLNAEYSPIWGLQLRSRVQWGSFRYIGADPSEGFALIQDASYDRGRWSISGRMAFFGTDDYDSRQYAYERDVLYAFSFPAYNNRGKRQYLMVQYAVNRHLDVWLRWSRTHLSNQQTIGSDLDKINAPHQSEMKVQARWRF</sequence>
<evidence type="ECO:0000256" key="1">
    <source>
        <dbReference type="SAM" id="MobiDB-lite"/>
    </source>
</evidence>
<evidence type="ECO:0000313" key="4">
    <source>
        <dbReference type="Proteomes" id="UP001501175"/>
    </source>
</evidence>
<evidence type="ECO:0000256" key="2">
    <source>
        <dbReference type="SAM" id="SignalP"/>
    </source>
</evidence>
<keyword evidence="4" id="KW-1185">Reference proteome</keyword>
<reference evidence="4" key="1">
    <citation type="journal article" date="2019" name="Int. J. Syst. Evol. Microbiol.">
        <title>The Global Catalogue of Microorganisms (GCM) 10K type strain sequencing project: providing services to taxonomists for standard genome sequencing and annotation.</title>
        <authorList>
            <consortium name="The Broad Institute Genomics Platform"/>
            <consortium name="The Broad Institute Genome Sequencing Center for Infectious Disease"/>
            <person name="Wu L."/>
            <person name="Ma J."/>
        </authorList>
    </citation>
    <scope>NUCLEOTIDE SEQUENCE [LARGE SCALE GENOMIC DNA]</scope>
    <source>
        <strain evidence="4">JCM 17927</strain>
    </source>
</reference>
<dbReference type="InterPro" id="IPR010994">
    <property type="entry name" value="RuvA_2-like"/>
</dbReference>
<dbReference type="EMBL" id="BAABHD010000028">
    <property type="protein sequence ID" value="GAA4456404.1"/>
    <property type="molecule type" value="Genomic_DNA"/>
</dbReference>
<dbReference type="SUPFAM" id="SSF47781">
    <property type="entry name" value="RuvA domain 2-like"/>
    <property type="match status" value="1"/>
</dbReference>
<organism evidence="3 4">
    <name type="scientific">Nibrella saemangeumensis</name>
    <dbReference type="NCBI Taxonomy" id="1084526"/>
    <lineage>
        <taxon>Bacteria</taxon>
        <taxon>Pseudomonadati</taxon>
        <taxon>Bacteroidota</taxon>
        <taxon>Cytophagia</taxon>
        <taxon>Cytophagales</taxon>
        <taxon>Spirosomataceae</taxon>
        <taxon>Nibrella</taxon>
    </lineage>
</organism>
<name>A0ABP8MX64_9BACT</name>
<feature type="chain" id="PRO_5046382863" evidence="2">
    <location>
        <begin position="23"/>
        <end position="703"/>
    </location>
</feature>
<comment type="caution">
    <text evidence="3">The sequence shown here is derived from an EMBL/GenBank/DDBJ whole genome shotgun (WGS) entry which is preliminary data.</text>
</comment>
<protein>
    <submittedName>
        <fullName evidence="3">Helix-hairpin-helix domain-containing protein</fullName>
    </submittedName>
</protein>
<evidence type="ECO:0000313" key="3">
    <source>
        <dbReference type="EMBL" id="GAA4456404.1"/>
    </source>
</evidence>
<keyword evidence="2" id="KW-0732">Signal</keyword>